<dbReference type="InterPro" id="IPR003593">
    <property type="entry name" value="AAA+_ATPase"/>
</dbReference>
<name>A0ABN5Y9S9_MYCME</name>
<dbReference type="Pfam" id="PF07728">
    <property type="entry name" value="AAA_5"/>
    <property type="match status" value="1"/>
</dbReference>
<dbReference type="SMART" id="SM00382">
    <property type="entry name" value="AAA"/>
    <property type="match status" value="1"/>
</dbReference>
<dbReference type="Gene3D" id="3.40.50.300">
    <property type="entry name" value="P-loop containing nucleotide triphosphate hydrolases"/>
    <property type="match status" value="1"/>
</dbReference>
<feature type="domain" description="AAA+ ATPase" evidence="1">
    <location>
        <begin position="257"/>
        <end position="442"/>
    </location>
</feature>
<dbReference type="SUPFAM" id="SSF52540">
    <property type="entry name" value="P-loop containing nucleoside triphosphate hydrolases"/>
    <property type="match status" value="1"/>
</dbReference>
<dbReference type="InterPro" id="IPR027417">
    <property type="entry name" value="P-loop_NTPase"/>
</dbReference>
<dbReference type="InterPro" id="IPR052934">
    <property type="entry name" value="Methyl-DNA_Rec/Restrict_Enz"/>
</dbReference>
<dbReference type="PANTHER" id="PTHR37291:SF1">
    <property type="entry name" value="TYPE IV METHYL-DIRECTED RESTRICTION ENZYME ECOKMCRB SUBUNIT"/>
    <property type="match status" value="1"/>
</dbReference>
<sequence length="578" mass="65166">MLFQDRAVWTPANLEELRQRLVVNPIVGAEQNFGQKLAQQLNTADDDVKWLAVELLAVYFLISRGAISPSLKRATLKAVAPEEQPDPPGWQRILDTMGEGIANPGVGYNINRDQQLGYLIDFCLRFKAVGDGQKQRELLDNPWQLRDFADDVTEGIAVREMRHILLHLLRPDDFERISSSTHKRNIVEAFAKEFLGDGAPEGLDEQLLMIRNRLVDLGVNPSGTGNVIDFYYAPLRTIWDSSAAQSEGSSDLDLFLHKKQMVLFGAPGTGKTYRTRQLADQVIRRAALKKWGAAKFFTDQDQLDERVAANIHWVQLHPGYGYEDFIRGLRLAKDGRTVFVEGLLPRLIAKMATVPEPERLPVVLVLDEINRCDVSRLFGEAFSLLENRGSSVLLPGIDEDAEPVKLALPEDLYVIGTMNLIDQSVEELDFALRRRFFWRPVTFDSTAILTVNEQRWSNQLPKKWGWDRAAEDMAKLARHAELLNKAISASPHLGPQYELGQSYFFDTAFFVKNWLAGRKSLTGGVLWTKAGVPRPPLTDLWRYSLEPLVMQYLAGLDIDVATAECERLKAVLLTGKEA</sequence>
<keyword evidence="3" id="KW-1185">Reference proteome</keyword>
<dbReference type="InterPro" id="IPR011704">
    <property type="entry name" value="ATPase_dyneun-rel_AAA"/>
</dbReference>
<evidence type="ECO:0000313" key="3">
    <source>
        <dbReference type="Proteomes" id="UP000465622"/>
    </source>
</evidence>
<gene>
    <name evidence="2" type="ORF">MMAGJ_41300</name>
</gene>
<evidence type="ECO:0000313" key="2">
    <source>
        <dbReference type="EMBL" id="BBX34848.1"/>
    </source>
</evidence>
<proteinExistence type="predicted"/>
<accession>A0ABN5Y9S9</accession>
<organism evidence="2 3">
    <name type="scientific">Mycolicibacterium mageritense</name>
    <name type="common">Mycobacterium mageritense</name>
    <dbReference type="NCBI Taxonomy" id="53462"/>
    <lineage>
        <taxon>Bacteria</taxon>
        <taxon>Bacillati</taxon>
        <taxon>Actinomycetota</taxon>
        <taxon>Actinomycetes</taxon>
        <taxon>Mycobacteriales</taxon>
        <taxon>Mycobacteriaceae</taxon>
        <taxon>Mycolicibacterium</taxon>
    </lineage>
</organism>
<dbReference type="EMBL" id="AP022567">
    <property type="protein sequence ID" value="BBX34848.1"/>
    <property type="molecule type" value="Genomic_DNA"/>
</dbReference>
<reference evidence="2 3" key="1">
    <citation type="journal article" date="2019" name="Emerg. Microbes Infect.">
        <title>Comprehensive subspecies identification of 175 nontuberculous mycobacteria species based on 7547 genomic profiles.</title>
        <authorList>
            <person name="Matsumoto Y."/>
            <person name="Kinjo T."/>
            <person name="Motooka D."/>
            <person name="Nabeya D."/>
            <person name="Jung N."/>
            <person name="Uechi K."/>
            <person name="Horii T."/>
            <person name="Iida T."/>
            <person name="Fujita J."/>
            <person name="Nakamura S."/>
        </authorList>
    </citation>
    <scope>NUCLEOTIDE SEQUENCE [LARGE SCALE GENOMIC DNA]</scope>
    <source>
        <strain evidence="2 3">JCM 12375</strain>
    </source>
</reference>
<dbReference type="Proteomes" id="UP000465622">
    <property type="component" value="Chromosome"/>
</dbReference>
<evidence type="ECO:0000259" key="1">
    <source>
        <dbReference type="SMART" id="SM00382"/>
    </source>
</evidence>
<dbReference type="PANTHER" id="PTHR37291">
    <property type="entry name" value="5-METHYLCYTOSINE-SPECIFIC RESTRICTION ENZYME B"/>
    <property type="match status" value="1"/>
</dbReference>
<protein>
    <recommendedName>
        <fullName evidence="1">AAA+ ATPase domain-containing protein</fullName>
    </recommendedName>
</protein>